<dbReference type="CDD" id="cd16688">
    <property type="entry name" value="RING-H2_Vps11"/>
    <property type="match status" value="1"/>
</dbReference>
<keyword evidence="7" id="KW-0472">Membrane</keyword>
<dbReference type="InterPro" id="IPR000547">
    <property type="entry name" value="Clathrin_H-chain/VPS_repeat"/>
</dbReference>
<evidence type="ECO:0000256" key="4">
    <source>
        <dbReference type="ARBA" id="ARBA00022771"/>
    </source>
</evidence>
<proteinExistence type="inferred from homology"/>
<keyword evidence="5" id="KW-0862">Zinc</keyword>
<evidence type="ECO:0000256" key="5">
    <source>
        <dbReference type="ARBA" id="ARBA00022833"/>
    </source>
</evidence>
<feature type="domain" description="RING-type" evidence="13">
    <location>
        <begin position="1061"/>
        <end position="1097"/>
    </location>
</feature>
<dbReference type="GO" id="GO:0007033">
    <property type="term" value="P:vacuole organization"/>
    <property type="evidence" value="ECO:0007669"/>
    <property type="project" value="TreeGrafter"/>
</dbReference>
<dbReference type="InterPro" id="IPR001841">
    <property type="entry name" value="Znf_RING"/>
</dbReference>
<evidence type="ECO:0000256" key="9">
    <source>
        <dbReference type="PROSITE-ProRule" id="PRU00175"/>
    </source>
</evidence>
<dbReference type="GO" id="GO:0030897">
    <property type="term" value="C:HOPS complex"/>
    <property type="evidence" value="ECO:0007669"/>
    <property type="project" value="TreeGrafter"/>
</dbReference>
<dbReference type="Pfam" id="PF23341">
    <property type="entry name" value="PEP5_VPS11_N"/>
    <property type="match status" value="1"/>
</dbReference>
<feature type="repeat" description="CHCR" evidence="10">
    <location>
        <begin position="624"/>
        <end position="795"/>
    </location>
</feature>
<feature type="repeat" description="CHCR" evidence="10">
    <location>
        <begin position="805"/>
        <end position="962"/>
    </location>
</feature>
<name>A0A024G2E6_9STRA</name>
<evidence type="ECO:0000256" key="6">
    <source>
        <dbReference type="ARBA" id="ARBA00022927"/>
    </source>
</evidence>
<comment type="subcellular location">
    <subcellularLocation>
        <location evidence="8">Endomembrane system</location>
        <topology evidence="8">Peripheral membrane protein</topology>
        <orientation evidence="8">Cytoplasmic side</orientation>
    </subcellularLocation>
</comment>
<dbReference type="GO" id="GO:0008270">
    <property type="term" value="F:zinc ion binding"/>
    <property type="evidence" value="ECO:0007669"/>
    <property type="project" value="UniProtKB-KW"/>
</dbReference>
<dbReference type="InterPro" id="IPR057308">
    <property type="entry name" value="CHCR_PEP5_VPS11"/>
</dbReference>
<organism evidence="14 15">
    <name type="scientific">Albugo candida</name>
    <dbReference type="NCBI Taxonomy" id="65357"/>
    <lineage>
        <taxon>Eukaryota</taxon>
        <taxon>Sar</taxon>
        <taxon>Stramenopiles</taxon>
        <taxon>Oomycota</taxon>
        <taxon>Peronosporomycetes</taxon>
        <taxon>Albuginales</taxon>
        <taxon>Albuginaceae</taxon>
        <taxon>Albugo</taxon>
    </lineage>
</organism>
<evidence type="ECO:0000256" key="12">
    <source>
        <dbReference type="SAM" id="MobiDB-lite"/>
    </source>
</evidence>
<dbReference type="PANTHER" id="PTHR23323:SF24">
    <property type="entry name" value="VACUOLAR PROTEIN SORTING-ASSOCIATED PROTEIN 11 HOMOLOG"/>
    <property type="match status" value="1"/>
</dbReference>
<evidence type="ECO:0000256" key="8">
    <source>
        <dbReference type="ARBA" id="ARBA00029433"/>
    </source>
</evidence>
<evidence type="ECO:0000256" key="7">
    <source>
        <dbReference type="ARBA" id="ARBA00023136"/>
    </source>
</evidence>
<evidence type="ECO:0000313" key="14">
    <source>
        <dbReference type="EMBL" id="CCI40831.1"/>
    </source>
</evidence>
<comment type="similarity">
    <text evidence="1">Belongs to the VPS11 family.</text>
</comment>
<dbReference type="GO" id="GO:0005768">
    <property type="term" value="C:endosome"/>
    <property type="evidence" value="ECO:0007669"/>
    <property type="project" value="TreeGrafter"/>
</dbReference>
<reference evidence="14 15" key="1">
    <citation type="submission" date="2012-05" db="EMBL/GenBank/DDBJ databases">
        <title>Recombination and specialization in a pathogen metapopulation.</title>
        <authorList>
            <person name="Gardiner A."/>
            <person name="Kemen E."/>
            <person name="Schultz-Larsen T."/>
            <person name="MacLean D."/>
            <person name="Van Oosterhout C."/>
            <person name="Jones J.D.G."/>
        </authorList>
    </citation>
    <scope>NUCLEOTIDE SEQUENCE [LARGE SCALE GENOMIC DNA]</scope>
    <source>
        <strain evidence="14 15">Ac Nc2</strain>
    </source>
</reference>
<accession>A0A024G2E6</accession>
<keyword evidence="4 9" id="KW-0863">Zinc-finger</keyword>
<evidence type="ECO:0000313" key="15">
    <source>
        <dbReference type="Proteomes" id="UP000053237"/>
    </source>
</evidence>
<sequence length="1163" mass="131863">MGAGSSIAKKSACKESENSVVFIEPAISSSDKESSAQTGTDHISHLQSLQDTLDSDASRASCIRVRNETSTKLRNSVKGSEDCNGKQMRNNDAGSVVNSCSPSKQAEASRASRKIFEFMTRWYKNKGSTTAVIVQTPIQTHTSSSRPRSSVPEMLDSITMDKAKRNATESNELVWDWKRETPSCRKNTLAPLNKTREQNKPTQMEAPHENTILQDIEEMGDADDLHIQSDLQFRAHGHRVMKRSNILVSVGDGIDPRTSMIHAEKSDVDTTSRKGDTGDSESTAMIRIWRTDQQDREGKPKMLQQIQVFAKRFPEEAVTAFAVSDEVSQWSVGLKNGAVILYRSDSRFRVERIDPILLQPAGQHPVTGLAFTTKPINNSLNHVFLYASTRRGLTCYHCNQDDQYIVKAVGTTGMPPRCVTLDERGVDFCCSCVNDEGEIAVGQPDAVYFYTTDDKSVCFAFDGEKKYLHFFKQYLIVAHVDSRGRHQVNVYDLQNKFIAFNWTLTHSVPSESSANVSKTMVARGKQSQPNPGARFGLDKMEQIQHIVSEFGSIFVVSSAGHVYRLTEKDTTSKLEILFRKNLYSIAISLAFSSNYDINSIVDIFRMYGDHLYQKGDYDGSLRQYTRTIGHLEPSYVIRRFLDAQRIHNLTNYLEALHEKAFANAEHTTLLLNCFTKLKDVKKLDAFIQLEDGNVAGGHTSLNFDVETAISVLWEMYPQHALTLARKHEEHSWYLKIQLDQISYVESDGSTTLSGAEKERVIDALKYIEHLSFAEADANLRKYGRTLVTHLPGPTTELLKRLCTGKFVPEKPELKSNPADFLHLFVSHRAQLREFLQYIVEVETITDPSIGNTLLEMVLTDEGSEESPNTDRKEDAVMAILDNPRVRYDEDHALIHLQMHGMRKGKRYLFNKLHMYHMLVQHHIEENDDQSIIEEVRKHGDKDPNLWSLALKYFAERGPLPKNASKSSKSSTEEWKELRQLLSMIDTNPVIPPLQVVQVLSQARDLPLSVIKPYILNQLSHNQELIESDEEKIRAFKADTRQMKEEISQLNSKAIVFQATKCDLCNHDLDLPAVHFMCQHSFHLNCISETDRECMTCSVEHRHILGLKTQLDQKAGNHEQFYNQLETSMDGFETIAEYFGKGIFKRNEIPVDDPAFDFQSGVDF</sequence>
<dbReference type="STRING" id="65357.A0A024G2E6"/>
<dbReference type="GO" id="GO:0006886">
    <property type="term" value="P:intracellular protein transport"/>
    <property type="evidence" value="ECO:0007669"/>
    <property type="project" value="UniProtKB-UniRule"/>
</dbReference>
<keyword evidence="11" id="KW-0175">Coiled coil</keyword>
<feature type="coiled-coil region" evidence="11">
    <location>
        <begin position="1025"/>
        <end position="1052"/>
    </location>
</feature>
<dbReference type="EMBL" id="CAIX01000012">
    <property type="protein sequence ID" value="CCI40831.1"/>
    <property type="molecule type" value="Genomic_DNA"/>
</dbReference>
<protein>
    <recommendedName>
        <fullName evidence="13">RING-type domain-containing protein</fullName>
    </recommendedName>
</protein>
<dbReference type="SUPFAM" id="SSF50978">
    <property type="entry name" value="WD40 repeat-like"/>
    <property type="match status" value="1"/>
</dbReference>
<keyword evidence="15" id="KW-1185">Reference proteome</keyword>
<evidence type="ECO:0000256" key="2">
    <source>
        <dbReference type="ARBA" id="ARBA00022448"/>
    </source>
</evidence>
<feature type="region of interest" description="Disordered" evidence="12">
    <location>
        <begin position="73"/>
        <end position="108"/>
    </location>
</feature>
<evidence type="ECO:0000256" key="11">
    <source>
        <dbReference type="SAM" id="Coils"/>
    </source>
</evidence>
<keyword evidence="6" id="KW-0653">Protein transport</keyword>
<dbReference type="Pfam" id="PF12451">
    <property type="entry name" value="VPS11_C"/>
    <property type="match status" value="1"/>
</dbReference>
<comment type="caution">
    <text evidence="14">The sequence shown here is derived from an EMBL/GenBank/DDBJ whole genome shotgun (WGS) entry which is preliminary data.</text>
</comment>
<dbReference type="GO" id="GO:0007032">
    <property type="term" value="P:endosome organization"/>
    <property type="evidence" value="ECO:0007669"/>
    <property type="project" value="TreeGrafter"/>
</dbReference>
<feature type="compositionally biased region" description="Polar residues" evidence="12">
    <location>
        <begin position="87"/>
        <end position="106"/>
    </location>
</feature>
<evidence type="ECO:0000259" key="13">
    <source>
        <dbReference type="PROSITE" id="PS50089"/>
    </source>
</evidence>
<dbReference type="OrthoDB" id="26184at2759"/>
<dbReference type="InParanoid" id="A0A024G2E6"/>
<dbReference type="InterPro" id="IPR036322">
    <property type="entry name" value="WD40_repeat_dom_sf"/>
</dbReference>
<dbReference type="Pfam" id="PF23356">
    <property type="entry name" value="TPR_PEP5_VPS11"/>
    <property type="match status" value="1"/>
</dbReference>
<evidence type="ECO:0000256" key="10">
    <source>
        <dbReference type="PROSITE-ProRule" id="PRU01006"/>
    </source>
</evidence>
<keyword evidence="2" id="KW-0813">Transport</keyword>
<dbReference type="PROSITE" id="PS50089">
    <property type="entry name" value="ZF_RING_2"/>
    <property type="match status" value="1"/>
</dbReference>
<dbReference type="InterPro" id="IPR057307">
    <property type="entry name" value="PEP5_VPS11_N"/>
</dbReference>
<dbReference type="AlphaFoldDB" id="A0A024G2E6"/>
<evidence type="ECO:0000256" key="3">
    <source>
        <dbReference type="ARBA" id="ARBA00022723"/>
    </source>
</evidence>
<dbReference type="GO" id="GO:0048284">
    <property type="term" value="P:organelle fusion"/>
    <property type="evidence" value="ECO:0007669"/>
    <property type="project" value="TreeGrafter"/>
</dbReference>
<dbReference type="Proteomes" id="UP000053237">
    <property type="component" value="Unassembled WGS sequence"/>
</dbReference>
<dbReference type="PANTHER" id="PTHR23323">
    <property type="entry name" value="VACUOLAR PROTEIN SORTING-ASSOCIATED PROTEIN"/>
    <property type="match status" value="1"/>
</dbReference>
<keyword evidence="3" id="KW-0479">Metal-binding</keyword>
<evidence type="ECO:0000256" key="1">
    <source>
        <dbReference type="ARBA" id="ARBA00007070"/>
    </source>
</evidence>
<dbReference type="GO" id="GO:0030674">
    <property type="term" value="F:protein-macromolecule adaptor activity"/>
    <property type="evidence" value="ECO:0007669"/>
    <property type="project" value="TreeGrafter"/>
</dbReference>
<gene>
    <name evidence="14" type="ORF">BN9_016150</name>
</gene>
<dbReference type="InterPro" id="IPR024763">
    <property type="entry name" value="VPS11_C"/>
</dbReference>
<dbReference type="GO" id="GO:0006904">
    <property type="term" value="P:vesicle docking involved in exocytosis"/>
    <property type="evidence" value="ECO:0007669"/>
    <property type="project" value="TreeGrafter"/>
</dbReference>
<dbReference type="PROSITE" id="PS50236">
    <property type="entry name" value="CHCR"/>
    <property type="match status" value="2"/>
</dbReference>